<dbReference type="Proteomes" id="UP001233999">
    <property type="component" value="Unassembled WGS sequence"/>
</dbReference>
<evidence type="ECO:0000313" key="3">
    <source>
        <dbReference type="Proteomes" id="UP001233999"/>
    </source>
</evidence>
<reference evidence="2" key="2">
    <citation type="submission" date="2023-05" db="EMBL/GenBank/DDBJ databases">
        <authorList>
            <person name="Fouks B."/>
        </authorList>
    </citation>
    <scope>NUCLEOTIDE SEQUENCE</scope>
    <source>
        <strain evidence="2">Stay&amp;Tobe</strain>
        <tissue evidence="2">Testes</tissue>
    </source>
</reference>
<feature type="non-terminal residue" evidence="2">
    <location>
        <position position="100"/>
    </location>
</feature>
<proteinExistence type="predicted"/>
<feature type="domain" description="C2H2-type" evidence="1">
    <location>
        <begin position="51"/>
        <end position="73"/>
    </location>
</feature>
<dbReference type="SUPFAM" id="SSF57667">
    <property type="entry name" value="beta-beta-alpha zinc fingers"/>
    <property type="match status" value="1"/>
</dbReference>
<dbReference type="Gene3D" id="3.30.160.60">
    <property type="entry name" value="Classic Zinc Finger"/>
    <property type="match status" value="1"/>
</dbReference>
<feature type="non-terminal residue" evidence="2">
    <location>
        <position position="1"/>
    </location>
</feature>
<keyword evidence="3" id="KW-1185">Reference proteome</keyword>
<dbReference type="InterPro" id="IPR013087">
    <property type="entry name" value="Znf_C2H2_type"/>
</dbReference>
<dbReference type="AlphaFoldDB" id="A0AAD8EI90"/>
<evidence type="ECO:0000259" key="1">
    <source>
        <dbReference type="PROSITE" id="PS00028"/>
    </source>
</evidence>
<dbReference type="InterPro" id="IPR036236">
    <property type="entry name" value="Znf_C2H2_sf"/>
</dbReference>
<accession>A0AAD8EI90</accession>
<dbReference type="GO" id="GO:0008270">
    <property type="term" value="F:zinc ion binding"/>
    <property type="evidence" value="ECO:0007669"/>
    <property type="project" value="InterPro"/>
</dbReference>
<gene>
    <name evidence="2" type="ORF">L9F63_001934</name>
</gene>
<dbReference type="SMART" id="SM00451">
    <property type="entry name" value="ZnF_U1"/>
    <property type="match status" value="1"/>
</dbReference>
<dbReference type="EMBL" id="JASPKZ010003864">
    <property type="protein sequence ID" value="KAJ9591580.1"/>
    <property type="molecule type" value="Genomic_DNA"/>
</dbReference>
<sequence>VNFECKISLHNKEASKIHLSNTLQHLTDSMCKAYIGKEDADMNQADGIYFCNLCSAPLGNSSNAMDHKQGKNHMKKVAEKQIKSFSQQFLVLQYSIESSK</sequence>
<organism evidence="2 3">
    <name type="scientific">Diploptera punctata</name>
    <name type="common">Pacific beetle cockroach</name>
    <dbReference type="NCBI Taxonomy" id="6984"/>
    <lineage>
        <taxon>Eukaryota</taxon>
        <taxon>Metazoa</taxon>
        <taxon>Ecdysozoa</taxon>
        <taxon>Arthropoda</taxon>
        <taxon>Hexapoda</taxon>
        <taxon>Insecta</taxon>
        <taxon>Pterygota</taxon>
        <taxon>Neoptera</taxon>
        <taxon>Polyneoptera</taxon>
        <taxon>Dictyoptera</taxon>
        <taxon>Blattodea</taxon>
        <taxon>Blaberoidea</taxon>
        <taxon>Blaberidae</taxon>
        <taxon>Diplopterinae</taxon>
        <taxon>Diploptera</taxon>
    </lineage>
</organism>
<protein>
    <recommendedName>
        <fullName evidence="1">C2H2-type domain-containing protein</fullName>
    </recommendedName>
</protein>
<dbReference type="PROSITE" id="PS00028">
    <property type="entry name" value="ZINC_FINGER_C2H2_1"/>
    <property type="match status" value="1"/>
</dbReference>
<name>A0AAD8EI90_DIPPU</name>
<dbReference type="InterPro" id="IPR003604">
    <property type="entry name" value="Matrin/U1-like-C_Znf_C2H2"/>
</dbReference>
<evidence type="ECO:0000313" key="2">
    <source>
        <dbReference type="EMBL" id="KAJ9591580.1"/>
    </source>
</evidence>
<dbReference type="GO" id="GO:0003676">
    <property type="term" value="F:nucleic acid binding"/>
    <property type="evidence" value="ECO:0007669"/>
    <property type="project" value="InterPro"/>
</dbReference>
<comment type="caution">
    <text evidence="2">The sequence shown here is derived from an EMBL/GenBank/DDBJ whole genome shotgun (WGS) entry which is preliminary data.</text>
</comment>
<reference evidence="2" key="1">
    <citation type="journal article" date="2023" name="IScience">
        <title>Live-bearing cockroach genome reveals convergent evolutionary mechanisms linked to viviparity in insects and beyond.</title>
        <authorList>
            <person name="Fouks B."/>
            <person name="Harrison M.C."/>
            <person name="Mikhailova A.A."/>
            <person name="Marchal E."/>
            <person name="English S."/>
            <person name="Carruthers M."/>
            <person name="Jennings E.C."/>
            <person name="Chiamaka E.L."/>
            <person name="Frigard R.A."/>
            <person name="Pippel M."/>
            <person name="Attardo G.M."/>
            <person name="Benoit J.B."/>
            <person name="Bornberg-Bauer E."/>
            <person name="Tobe S.S."/>
        </authorList>
    </citation>
    <scope>NUCLEOTIDE SEQUENCE</scope>
    <source>
        <strain evidence="2">Stay&amp;Tobe</strain>
    </source>
</reference>